<sequence length="99" mass="10377">MKTAVILAAIAFPLATAAPVAANEYSCLNAAASNGYVNADKFVWQVEQDCATAYKIAYPGGIDTQEQAKAASDAADQYLRSLGYDAETVEQMDIAGHGV</sequence>
<gene>
    <name evidence="2" type="ORF">BST17_24940</name>
</gene>
<reference evidence="2 3" key="1">
    <citation type="submission" date="2017-02" db="EMBL/GenBank/DDBJ databases">
        <title>The new phylogeny of genus Mycobacterium.</title>
        <authorList>
            <person name="Tortoli E."/>
            <person name="Trovato A."/>
            <person name="Cirillo D.M."/>
        </authorList>
    </citation>
    <scope>NUCLEOTIDE SEQUENCE [LARGE SCALE GENOMIC DNA]</scope>
    <source>
        <strain evidence="2 3">DSM 45578</strain>
    </source>
</reference>
<proteinExistence type="predicted"/>
<accession>A0A1W9YQ05</accession>
<evidence type="ECO:0008006" key="4">
    <source>
        <dbReference type="Google" id="ProtNLM"/>
    </source>
</evidence>
<organism evidence="2 3">
    <name type="scientific">Mycolicibacterium bacteremicum</name>
    <name type="common">Mycobacterium bacteremicum</name>
    <dbReference type="NCBI Taxonomy" id="564198"/>
    <lineage>
        <taxon>Bacteria</taxon>
        <taxon>Bacillati</taxon>
        <taxon>Actinomycetota</taxon>
        <taxon>Actinomycetes</taxon>
        <taxon>Mycobacteriales</taxon>
        <taxon>Mycobacteriaceae</taxon>
        <taxon>Mycolicibacterium</taxon>
    </lineage>
</organism>
<comment type="caution">
    <text evidence="2">The sequence shown here is derived from an EMBL/GenBank/DDBJ whole genome shotgun (WGS) entry which is preliminary data.</text>
</comment>
<keyword evidence="1" id="KW-0732">Signal</keyword>
<protein>
    <recommendedName>
        <fullName evidence="4">DUF732 domain-containing protein</fullName>
    </recommendedName>
</protein>
<dbReference type="RefSeq" id="WP_083061583.1">
    <property type="nucleotide sequence ID" value="NZ_JACKVM010000014.1"/>
</dbReference>
<evidence type="ECO:0000256" key="1">
    <source>
        <dbReference type="SAM" id="SignalP"/>
    </source>
</evidence>
<dbReference type="Proteomes" id="UP000192366">
    <property type="component" value="Unassembled WGS sequence"/>
</dbReference>
<evidence type="ECO:0000313" key="3">
    <source>
        <dbReference type="Proteomes" id="UP000192366"/>
    </source>
</evidence>
<dbReference type="OrthoDB" id="4763560at2"/>
<dbReference type="AlphaFoldDB" id="A0A1W9YQ05"/>
<name>A0A1W9YQ05_MYCBA</name>
<evidence type="ECO:0000313" key="2">
    <source>
        <dbReference type="EMBL" id="ORA02158.1"/>
    </source>
</evidence>
<dbReference type="EMBL" id="MVHJ01000033">
    <property type="protein sequence ID" value="ORA02158.1"/>
    <property type="molecule type" value="Genomic_DNA"/>
</dbReference>
<keyword evidence="3" id="KW-1185">Reference proteome</keyword>
<feature type="signal peptide" evidence="1">
    <location>
        <begin position="1"/>
        <end position="17"/>
    </location>
</feature>
<feature type="chain" id="PRO_5039213532" description="DUF732 domain-containing protein" evidence="1">
    <location>
        <begin position="18"/>
        <end position="99"/>
    </location>
</feature>